<comment type="similarity">
    <text evidence="2">Belongs to the virb1 family.</text>
</comment>
<dbReference type="PANTHER" id="PTHR37423">
    <property type="entry name" value="SOLUBLE LYTIC MUREIN TRANSGLYCOSYLASE-RELATED"/>
    <property type="match status" value="1"/>
</dbReference>
<evidence type="ECO:0000259" key="4">
    <source>
        <dbReference type="Pfam" id="PF01464"/>
    </source>
</evidence>
<evidence type="ECO:0000256" key="1">
    <source>
        <dbReference type="ARBA" id="ARBA00007734"/>
    </source>
</evidence>
<keyword evidence="6" id="KW-1185">Reference proteome</keyword>
<dbReference type="CDD" id="cd00254">
    <property type="entry name" value="LT-like"/>
    <property type="match status" value="1"/>
</dbReference>
<gene>
    <name evidence="5" type="ORF">D6851_15640</name>
</gene>
<feature type="signal peptide" evidence="3">
    <location>
        <begin position="1"/>
        <end position="24"/>
    </location>
</feature>
<dbReference type="AlphaFoldDB" id="A0A420EAM2"/>
<evidence type="ECO:0000256" key="2">
    <source>
        <dbReference type="ARBA" id="ARBA00009387"/>
    </source>
</evidence>
<dbReference type="EMBL" id="RAPF01000012">
    <property type="protein sequence ID" value="RKF17692.1"/>
    <property type="molecule type" value="Genomic_DNA"/>
</dbReference>
<name>A0A420EAM2_9SPHN</name>
<dbReference type="PANTHER" id="PTHR37423:SF2">
    <property type="entry name" value="MEMBRANE-BOUND LYTIC MUREIN TRANSGLYCOSYLASE C"/>
    <property type="match status" value="1"/>
</dbReference>
<comment type="similarity">
    <text evidence="1">Belongs to the transglycosylase Slt family.</text>
</comment>
<evidence type="ECO:0000313" key="6">
    <source>
        <dbReference type="Proteomes" id="UP000284395"/>
    </source>
</evidence>
<keyword evidence="3" id="KW-0732">Signal</keyword>
<dbReference type="OrthoDB" id="9815002at2"/>
<dbReference type="Proteomes" id="UP000284395">
    <property type="component" value="Unassembled WGS sequence"/>
</dbReference>
<evidence type="ECO:0000256" key="3">
    <source>
        <dbReference type="SAM" id="SignalP"/>
    </source>
</evidence>
<feature type="domain" description="Transglycosylase SLT" evidence="4">
    <location>
        <begin position="129"/>
        <end position="231"/>
    </location>
</feature>
<evidence type="ECO:0000313" key="5">
    <source>
        <dbReference type="EMBL" id="RKF17692.1"/>
    </source>
</evidence>
<dbReference type="Pfam" id="PF01464">
    <property type="entry name" value="SLT"/>
    <property type="match status" value="1"/>
</dbReference>
<feature type="chain" id="PRO_5019328776" evidence="3">
    <location>
        <begin position="25"/>
        <end position="265"/>
    </location>
</feature>
<dbReference type="RefSeq" id="WP_120325845.1">
    <property type="nucleotide sequence ID" value="NZ_RAPF01000012.1"/>
</dbReference>
<dbReference type="SUPFAM" id="SSF53955">
    <property type="entry name" value="Lysozyme-like"/>
    <property type="match status" value="1"/>
</dbReference>
<dbReference type="InterPro" id="IPR008258">
    <property type="entry name" value="Transglycosylase_SLT_dom_1"/>
</dbReference>
<dbReference type="InterPro" id="IPR023346">
    <property type="entry name" value="Lysozyme-like_dom_sf"/>
</dbReference>
<sequence>MLNKITFLSSLIFSLAGASSVAEASNVLVFDRSRSGEFQLLVPGGSQAQQVQSDPELQQDFEALAAPTDAAYHTIEVPVWLKSRSSPFTRYAIGNGAGCDRPRYYLPHPSLSSDVEKRRQSLYWSMVDAACEAGVPVELFDALVAAESEYNVSAKSSAGAIGLTQLMPGTARELGVVDPYDAEQNLRGGAEYLAEQLESFGEWDLALGAYNAGPGRIREYGKVPPFAETQKYVNSILKRIVAARKASFSARRITIASSGAELRRP</sequence>
<reference evidence="5 6" key="1">
    <citation type="submission" date="2018-09" db="EMBL/GenBank/DDBJ databases">
        <title>Altererythrobacter spongiae sp. nov., isolated from a marine sponge.</title>
        <authorList>
            <person name="Zhuang L."/>
            <person name="Luo L."/>
        </authorList>
    </citation>
    <scope>NUCLEOTIDE SEQUENCE [LARGE SCALE GENOMIC DNA]</scope>
    <source>
        <strain evidence="5 6">HN-Y73</strain>
    </source>
</reference>
<protein>
    <submittedName>
        <fullName evidence="5">Lytic transglycosylase domain-containing protein</fullName>
    </submittedName>
</protein>
<comment type="caution">
    <text evidence="5">The sequence shown here is derived from an EMBL/GenBank/DDBJ whole genome shotgun (WGS) entry which is preliminary data.</text>
</comment>
<accession>A0A420EAM2</accession>
<dbReference type="Gene3D" id="1.10.530.10">
    <property type="match status" value="1"/>
</dbReference>
<organism evidence="5 6">
    <name type="scientific">Altericroceibacterium spongiae</name>
    <dbReference type="NCBI Taxonomy" id="2320269"/>
    <lineage>
        <taxon>Bacteria</taxon>
        <taxon>Pseudomonadati</taxon>
        <taxon>Pseudomonadota</taxon>
        <taxon>Alphaproteobacteria</taxon>
        <taxon>Sphingomonadales</taxon>
        <taxon>Erythrobacteraceae</taxon>
        <taxon>Altericroceibacterium</taxon>
    </lineage>
</organism>
<proteinExistence type="inferred from homology"/>